<feature type="repeat" description="ANK" evidence="1">
    <location>
        <begin position="8"/>
        <end position="41"/>
    </location>
</feature>
<dbReference type="SMART" id="SM00248">
    <property type="entry name" value="ANK"/>
    <property type="match status" value="2"/>
</dbReference>
<evidence type="ECO:0000313" key="3">
    <source>
        <dbReference type="Proteomes" id="UP000277580"/>
    </source>
</evidence>
<dbReference type="PROSITE" id="PS50088">
    <property type="entry name" value="ANK_REPEAT"/>
    <property type="match status" value="1"/>
</dbReference>
<keyword evidence="3" id="KW-1185">Reference proteome</keyword>
<organism evidence="2 3">
    <name type="scientific">Morchella conica CCBAS932</name>
    <dbReference type="NCBI Taxonomy" id="1392247"/>
    <lineage>
        <taxon>Eukaryota</taxon>
        <taxon>Fungi</taxon>
        <taxon>Dikarya</taxon>
        <taxon>Ascomycota</taxon>
        <taxon>Pezizomycotina</taxon>
        <taxon>Pezizomycetes</taxon>
        <taxon>Pezizales</taxon>
        <taxon>Morchellaceae</taxon>
        <taxon>Morchella</taxon>
    </lineage>
</organism>
<reference evidence="2 3" key="1">
    <citation type="journal article" date="2018" name="Nat. Ecol. Evol.">
        <title>Pezizomycetes genomes reveal the molecular basis of ectomycorrhizal truffle lifestyle.</title>
        <authorList>
            <person name="Murat C."/>
            <person name="Payen T."/>
            <person name="Noel B."/>
            <person name="Kuo A."/>
            <person name="Morin E."/>
            <person name="Chen J."/>
            <person name="Kohler A."/>
            <person name="Krizsan K."/>
            <person name="Balestrini R."/>
            <person name="Da Silva C."/>
            <person name="Montanini B."/>
            <person name="Hainaut M."/>
            <person name="Levati E."/>
            <person name="Barry K.W."/>
            <person name="Belfiori B."/>
            <person name="Cichocki N."/>
            <person name="Clum A."/>
            <person name="Dockter R.B."/>
            <person name="Fauchery L."/>
            <person name="Guy J."/>
            <person name="Iotti M."/>
            <person name="Le Tacon F."/>
            <person name="Lindquist E.A."/>
            <person name="Lipzen A."/>
            <person name="Malagnac F."/>
            <person name="Mello A."/>
            <person name="Molinier V."/>
            <person name="Miyauchi S."/>
            <person name="Poulain J."/>
            <person name="Riccioni C."/>
            <person name="Rubini A."/>
            <person name="Sitrit Y."/>
            <person name="Splivallo R."/>
            <person name="Traeger S."/>
            <person name="Wang M."/>
            <person name="Zifcakova L."/>
            <person name="Wipf D."/>
            <person name="Zambonelli A."/>
            <person name="Paolocci F."/>
            <person name="Nowrousian M."/>
            <person name="Ottonello S."/>
            <person name="Baldrian P."/>
            <person name="Spatafora J.W."/>
            <person name="Henrissat B."/>
            <person name="Nagy L.G."/>
            <person name="Aury J.M."/>
            <person name="Wincker P."/>
            <person name="Grigoriev I.V."/>
            <person name="Bonfante P."/>
            <person name="Martin F.M."/>
        </authorList>
    </citation>
    <scope>NUCLEOTIDE SEQUENCE [LARGE SCALE GENOMIC DNA]</scope>
    <source>
        <strain evidence="2 3">CCBAS932</strain>
    </source>
</reference>
<evidence type="ECO:0000256" key="1">
    <source>
        <dbReference type="PROSITE-ProRule" id="PRU00023"/>
    </source>
</evidence>
<proteinExistence type="predicted"/>
<evidence type="ECO:0000313" key="2">
    <source>
        <dbReference type="EMBL" id="RPB06304.1"/>
    </source>
</evidence>
<dbReference type="InterPro" id="IPR036770">
    <property type="entry name" value="Ankyrin_rpt-contain_sf"/>
</dbReference>
<dbReference type="OrthoDB" id="341259at2759"/>
<dbReference type="InterPro" id="IPR002110">
    <property type="entry name" value="Ankyrin_rpt"/>
</dbReference>
<feature type="non-terminal residue" evidence="2">
    <location>
        <position position="76"/>
    </location>
</feature>
<dbReference type="Proteomes" id="UP000277580">
    <property type="component" value="Unassembled WGS sequence"/>
</dbReference>
<dbReference type="EMBL" id="ML119488">
    <property type="protein sequence ID" value="RPB06304.1"/>
    <property type="molecule type" value="Genomic_DNA"/>
</dbReference>
<name>A0A3N4K6X7_9PEZI</name>
<dbReference type="PROSITE" id="PS50297">
    <property type="entry name" value="ANK_REP_REGION"/>
    <property type="match status" value="1"/>
</dbReference>
<dbReference type="Gene3D" id="1.25.40.20">
    <property type="entry name" value="Ankyrin repeat-containing domain"/>
    <property type="match status" value="1"/>
</dbReference>
<sequence>DVNTKNNKGETPLWTAARDGHESIVAMLLAVDGVNMNAKDKEGKTPLSVALLNSEYAVADLLRAAGASDTCDSEPS</sequence>
<dbReference type="InterPro" id="IPR052457">
    <property type="entry name" value="Ankyrin-DD_containing_protein"/>
</dbReference>
<dbReference type="AlphaFoldDB" id="A0A3N4K6X7"/>
<keyword evidence="1" id="KW-0040">ANK repeat</keyword>
<feature type="non-terminal residue" evidence="2">
    <location>
        <position position="1"/>
    </location>
</feature>
<dbReference type="SUPFAM" id="SSF48403">
    <property type="entry name" value="Ankyrin repeat"/>
    <property type="match status" value="1"/>
</dbReference>
<dbReference type="PANTHER" id="PTHR24125:SF5">
    <property type="entry name" value="ANKYRIN REPEAT PROTEIN"/>
    <property type="match status" value="1"/>
</dbReference>
<accession>A0A3N4K6X7</accession>
<dbReference type="InParanoid" id="A0A3N4K6X7"/>
<protein>
    <submittedName>
        <fullName evidence="2">Uncharacterized protein</fullName>
    </submittedName>
</protein>
<dbReference type="STRING" id="1392247.A0A3N4K6X7"/>
<dbReference type="PANTHER" id="PTHR24125">
    <property type="entry name" value="ANKYRIN REPEAT AND DEATH DOMAIN-CONTAINING PROTEIN"/>
    <property type="match status" value="1"/>
</dbReference>
<gene>
    <name evidence="2" type="ORF">P167DRAFT_464568</name>
</gene>
<dbReference type="Pfam" id="PF12796">
    <property type="entry name" value="Ank_2"/>
    <property type="match status" value="1"/>
</dbReference>